<proteinExistence type="predicted"/>
<organism evidence="2 3">
    <name type="scientific">Phanerochaete sordida</name>
    <dbReference type="NCBI Taxonomy" id="48140"/>
    <lineage>
        <taxon>Eukaryota</taxon>
        <taxon>Fungi</taxon>
        <taxon>Dikarya</taxon>
        <taxon>Basidiomycota</taxon>
        <taxon>Agaricomycotina</taxon>
        <taxon>Agaricomycetes</taxon>
        <taxon>Polyporales</taxon>
        <taxon>Phanerochaetaceae</taxon>
        <taxon>Phanerochaete</taxon>
    </lineage>
</organism>
<feature type="region of interest" description="Disordered" evidence="1">
    <location>
        <begin position="145"/>
        <end position="201"/>
    </location>
</feature>
<evidence type="ECO:0000313" key="2">
    <source>
        <dbReference type="EMBL" id="GJE87170.1"/>
    </source>
</evidence>
<feature type="region of interest" description="Disordered" evidence="1">
    <location>
        <begin position="1"/>
        <end position="31"/>
    </location>
</feature>
<dbReference type="Proteomes" id="UP000703269">
    <property type="component" value="Unassembled WGS sequence"/>
</dbReference>
<accession>A0A9P3G3F8</accession>
<comment type="caution">
    <text evidence="2">The sequence shown here is derived from an EMBL/GenBank/DDBJ whole genome shotgun (WGS) entry which is preliminary data.</text>
</comment>
<feature type="compositionally biased region" description="Polar residues" evidence="1">
    <location>
        <begin position="9"/>
        <end position="22"/>
    </location>
</feature>
<keyword evidence="3" id="KW-1185">Reference proteome</keyword>
<evidence type="ECO:0000256" key="1">
    <source>
        <dbReference type="SAM" id="MobiDB-lite"/>
    </source>
</evidence>
<reference evidence="2 3" key="1">
    <citation type="submission" date="2021-08" db="EMBL/GenBank/DDBJ databases">
        <title>Draft Genome Sequence of Phanerochaete sordida strain YK-624.</title>
        <authorList>
            <person name="Mori T."/>
            <person name="Dohra H."/>
            <person name="Suzuki T."/>
            <person name="Kawagishi H."/>
            <person name="Hirai H."/>
        </authorList>
    </citation>
    <scope>NUCLEOTIDE SEQUENCE [LARGE SCALE GENOMIC DNA]</scope>
    <source>
        <strain evidence="2 3">YK-624</strain>
    </source>
</reference>
<name>A0A9P3G3F8_9APHY</name>
<dbReference type="EMBL" id="BPQB01000005">
    <property type="protein sequence ID" value="GJE87170.1"/>
    <property type="molecule type" value="Genomic_DNA"/>
</dbReference>
<gene>
    <name evidence="2" type="ORF">PsYK624_032530</name>
</gene>
<sequence>MPREASYRGSISPTSTLASCSPKSVPGPKPTIAVPVIPRPKKMAAAVFVNEKHHEDSLQVQMGLTKRRLKSLIPAMRKLIVKHMNGDIPYDKQPKALLLAYEADCSRLPELRRYPNGWPALPYCRLYLAGHCRYLRNKRRALSPEVPVPRPMAKQEEEDVDEPPRTPSPTAIPSTPVAKPSRRNVEPPSPTTSLTAPGTPVTRRHLASACSSGSSHAPSLSKFFATFEPPHNSQILKVFTEAGVRGPRDLEAIASNDHLEELFFSPLRLNGKLTHLQECLVKAAMRREFPPAS</sequence>
<evidence type="ECO:0000313" key="3">
    <source>
        <dbReference type="Proteomes" id="UP000703269"/>
    </source>
</evidence>
<protein>
    <submittedName>
        <fullName evidence="2">Uncharacterized protein</fullName>
    </submittedName>
</protein>
<dbReference type="PROSITE" id="PS51257">
    <property type="entry name" value="PROKAR_LIPOPROTEIN"/>
    <property type="match status" value="1"/>
</dbReference>
<dbReference type="AlphaFoldDB" id="A0A9P3G3F8"/>